<proteinExistence type="predicted"/>
<evidence type="ECO:0000313" key="5">
    <source>
        <dbReference type="EMBL" id="MBV4355889.1"/>
    </source>
</evidence>
<dbReference type="InterPro" id="IPR012373">
    <property type="entry name" value="Ferrdict_sens_TM"/>
</dbReference>
<keyword evidence="2" id="KW-0812">Transmembrane</keyword>
<dbReference type="RefSeq" id="WP_217789434.1">
    <property type="nucleotide sequence ID" value="NZ_JAHSPG010000001.1"/>
</dbReference>
<keyword evidence="2" id="KW-0472">Membrane</keyword>
<dbReference type="Proteomes" id="UP000812270">
    <property type="component" value="Unassembled WGS sequence"/>
</dbReference>
<dbReference type="PANTHER" id="PTHR30273:SF2">
    <property type="entry name" value="PROTEIN FECR"/>
    <property type="match status" value="1"/>
</dbReference>
<dbReference type="AlphaFoldDB" id="A0A9E2S706"/>
<dbReference type="PIRSF" id="PIRSF018266">
    <property type="entry name" value="FecR"/>
    <property type="match status" value="1"/>
</dbReference>
<evidence type="ECO:0000259" key="4">
    <source>
        <dbReference type="Pfam" id="PF16344"/>
    </source>
</evidence>
<dbReference type="InterPro" id="IPR032508">
    <property type="entry name" value="FecR_C"/>
</dbReference>
<accession>A0A9E2S706</accession>
<dbReference type="PANTHER" id="PTHR30273">
    <property type="entry name" value="PERIPLASMIC SIGNAL SENSOR AND SIGMA FACTOR ACTIVATOR FECR-RELATED"/>
    <property type="match status" value="1"/>
</dbReference>
<dbReference type="Pfam" id="PF04773">
    <property type="entry name" value="FecR"/>
    <property type="match status" value="1"/>
</dbReference>
<organism evidence="5 6">
    <name type="scientific">Pinibacter aurantiacus</name>
    <dbReference type="NCBI Taxonomy" id="2851599"/>
    <lineage>
        <taxon>Bacteria</taxon>
        <taxon>Pseudomonadati</taxon>
        <taxon>Bacteroidota</taxon>
        <taxon>Chitinophagia</taxon>
        <taxon>Chitinophagales</taxon>
        <taxon>Chitinophagaceae</taxon>
        <taxon>Pinibacter</taxon>
    </lineage>
</organism>
<keyword evidence="6" id="KW-1185">Reference proteome</keyword>
<comment type="caution">
    <text evidence="5">The sequence shown here is derived from an EMBL/GenBank/DDBJ whole genome shotgun (WGS) entry which is preliminary data.</text>
</comment>
<dbReference type="GO" id="GO:0016989">
    <property type="term" value="F:sigma factor antagonist activity"/>
    <property type="evidence" value="ECO:0007669"/>
    <property type="project" value="TreeGrafter"/>
</dbReference>
<gene>
    <name evidence="5" type="ORF">KTO63_01935</name>
</gene>
<keyword evidence="2" id="KW-1133">Transmembrane helix</keyword>
<dbReference type="InterPro" id="IPR006860">
    <property type="entry name" value="FecR"/>
</dbReference>
<evidence type="ECO:0000259" key="3">
    <source>
        <dbReference type="Pfam" id="PF04773"/>
    </source>
</evidence>
<feature type="transmembrane region" description="Helical" evidence="2">
    <location>
        <begin position="59"/>
        <end position="78"/>
    </location>
</feature>
<sequence>MKEEQQSYWEDLQNGKQYLPEEQSAEILRQLHQKIAAKTTASGEVVMFEKNTSGTLRTLLRIAAVLIPFLVFSLWYTLTTNHQQKKQVANVVANTNTPAIHFIENGGKSYKEIWTSDGSQIMLGTNSSVEWDDKFISGKRDIKLKGRAWFKVQKDKRPFSVLTNGTVTTALGTQFLVKEINEKVFVQLVEGKVKVSLGKEMDEQKNVYLSPGQEVLVDARANQFSLCSTVDNSSKKRSSSSVDNPEDTVGFNNDNGDISVYKQPLQNLLKAIGKRNNIQFVNLEKLDKNIKVTGAFPKADSIENILNTIEAIAPVSFQKEGERRIQVRPN</sequence>
<feature type="domain" description="FecR protein" evidence="3">
    <location>
        <begin position="106"/>
        <end position="194"/>
    </location>
</feature>
<evidence type="ECO:0000256" key="2">
    <source>
        <dbReference type="SAM" id="Phobius"/>
    </source>
</evidence>
<feature type="region of interest" description="Disordered" evidence="1">
    <location>
        <begin position="231"/>
        <end position="251"/>
    </location>
</feature>
<dbReference type="Pfam" id="PF16344">
    <property type="entry name" value="FecR_C"/>
    <property type="match status" value="1"/>
</dbReference>
<dbReference type="EMBL" id="JAHSPG010000001">
    <property type="protein sequence ID" value="MBV4355889.1"/>
    <property type="molecule type" value="Genomic_DNA"/>
</dbReference>
<protein>
    <submittedName>
        <fullName evidence="5">FecR family protein</fullName>
    </submittedName>
</protein>
<name>A0A9E2S706_9BACT</name>
<feature type="domain" description="Protein FecR C-terminal" evidence="4">
    <location>
        <begin position="261"/>
        <end position="323"/>
    </location>
</feature>
<evidence type="ECO:0000256" key="1">
    <source>
        <dbReference type="SAM" id="MobiDB-lite"/>
    </source>
</evidence>
<reference evidence="5" key="1">
    <citation type="submission" date="2021-06" db="EMBL/GenBank/DDBJ databases">
        <authorList>
            <person name="Huq M.A."/>
        </authorList>
    </citation>
    <scope>NUCLEOTIDE SEQUENCE</scope>
    <source>
        <strain evidence="5">MAH-26</strain>
    </source>
</reference>
<evidence type="ECO:0000313" key="6">
    <source>
        <dbReference type="Proteomes" id="UP000812270"/>
    </source>
</evidence>